<feature type="transmembrane region" description="Helical" evidence="1">
    <location>
        <begin position="178"/>
        <end position="199"/>
    </location>
</feature>
<evidence type="ECO:0000313" key="2">
    <source>
        <dbReference type="EMBL" id="GJH29314.1"/>
    </source>
</evidence>
<evidence type="ECO:0000256" key="1">
    <source>
        <dbReference type="SAM" id="Phobius"/>
    </source>
</evidence>
<proteinExistence type="predicted"/>
<keyword evidence="1" id="KW-0812">Transmembrane</keyword>
<sequence length="469" mass="52058">MGTPIEKSEKAQRKQKTAKREWDEGELFVRLWVQALCIYLAVFVTIGWLYYVLSIDWRQFGTFLWRAIVSLKCDKFLAFYVPTISDAPAPIDRQSLFPMAIVSLLVTSFAAAPYIDFMDRGWFVRRNEIADSMSTTALSSYFSNFCKHLDLEIEPKANLTSVEKFYLIYREHYGLHPFGISWSLLIAVIADAGVVAGYMVMDKKIVVPSDIGLCALSGAYLFAVGDGVFRMHKRTLNVADTYWYALRIIVALPVGLVLGDRKAAFAVGLLPVEVFLNLFIYLANRLIGRKAEKEKPDAIKNLSGVTTPLAITLESEGVNSIEQLAVMDPIIVAIRTGLPFRLVIRLCSKALVWQYIRDSTSKLESIGLVDAKSVAKLPRDYETDTPGAVAGEKAAQSKPKMEADAVLATAALRLFPDIKDKDGALKNTLHVFRLVRDEYDVFLAHVDSYADEAPVEGKAADSTGAVQSG</sequence>
<feature type="transmembrane region" description="Helical" evidence="1">
    <location>
        <begin position="264"/>
        <end position="283"/>
    </location>
</feature>
<dbReference type="Proteomes" id="UP001055111">
    <property type="component" value="Unassembled WGS sequence"/>
</dbReference>
<organism evidence="2 3">
    <name type="scientific">Caballeronia novacaledonica</name>
    <dbReference type="NCBI Taxonomy" id="1544861"/>
    <lineage>
        <taxon>Bacteria</taxon>
        <taxon>Pseudomonadati</taxon>
        <taxon>Pseudomonadota</taxon>
        <taxon>Betaproteobacteria</taxon>
        <taxon>Burkholderiales</taxon>
        <taxon>Burkholderiaceae</taxon>
        <taxon>Caballeronia</taxon>
    </lineage>
</organism>
<accession>A0AA37IHF2</accession>
<feature type="transmembrane region" description="Helical" evidence="1">
    <location>
        <begin position="96"/>
        <end position="117"/>
    </location>
</feature>
<name>A0AA37IHF2_9BURK</name>
<evidence type="ECO:0000313" key="3">
    <source>
        <dbReference type="Proteomes" id="UP001055111"/>
    </source>
</evidence>
<evidence type="ECO:0008006" key="4">
    <source>
        <dbReference type="Google" id="ProtNLM"/>
    </source>
</evidence>
<dbReference type="EMBL" id="BPUS01000021">
    <property type="protein sequence ID" value="GJH29314.1"/>
    <property type="molecule type" value="Genomic_DNA"/>
</dbReference>
<feature type="transmembrane region" description="Helical" evidence="1">
    <location>
        <begin position="241"/>
        <end position="258"/>
    </location>
</feature>
<keyword evidence="1" id="KW-0472">Membrane</keyword>
<comment type="caution">
    <text evidence="2">The sequence shown here is derived from an EMBL/GenBank/DDBJ whole genome shotgun (WGS) entry which is preliminary data.</text>
</comment>
<dbReference type="RefSeq" id="WP_238216552.1">
    <property type="nucleotide sequence ID" value="NZ_BPUS01000021.1"/>
</dbReference>
<reference evidence="2" key="1">
    <citation type="submission" date="2022-09" db="EMBL/GenBank/DDBJ databases">
        <title>Isolation and characterization of 3-chlorobenzoate degrading bacteria from soils in Shizuoka.</title>
        <authorList>
            <person name="Ifat A."/>
            <person name="Ogawa N."/>
            <person name="Kimbara K."/>
            <person name="Moriuchi R."/>
            <person name="Dohra H."/>
            <person name="Shintani M."/>
        </authorList>
    </citation>
    <scope>NUCLEOTIDE SEQUENCE</scope>
    <source>
        <strain evidence="2">19CS4-2</strain>
    </source>
</reference>
<feature type="transmembrane region" description="Helical" evidence="1">
    <location>
        <begin position="31"/>
        <end position="51"/>
    </location>
</feature>
<feature type="transmembrane region" description="Helical" evidence="1">
    <location>
        <begin position="205"/>
        <end position="229"/>
    </location>
</feature>
<keyword evidence="1" id="KW-1133">Transmembrane helix</keyword>
<protein>
    <recommendedName>
        <fullName evidence="4">Transmembrane protein</fullName>
    </recommendedName>
</protein>
<gene>
    <name evidence="2" type="ORF">CBA19CS42_32380</name>
</gene>
<dbReference type="AlphaFoldDB" id="A0AA37IHF2"/>